<keyword evidence="14" id="KW-0325">Glycoprotein</keyword>
<keyword evidence="10 22" id="KW-1133">Transmembrane helix</keyword>
<evidence type="ECO:0000256" key="13">
    <source>
        <dbReference type="ARBA" id="ARBA00023157"/>
    </source>
</evidence>
<dbReference type="GO" id="GO:0003835">
    <property type="term" value="F:beta-galactoside alpha-2,6-sialyltransferase activity"/>
    <property type="evidence" value="ECO:0007669"/>
    <property type="project" value="UniProtKB-EC"/>
</dbReference>
<dbReference type="GO" id="GO:0005576">
    <property type="term" value="C:extracellular region"/>
    <property type="evidence" value="ECO:0007669"/>
    <property type="project" value="UniProtKB-SubCell"/>
</dbReference>
<evidence type="ECO:0000256" key="21">
    <source>
        <dbReference type="PIRSR" id="PIRSR005557-2"/>
    </source>
</evidence>
<keyword evidence="13" id="KW-1015">Disulfide bond</keyword>
<evidence type="ECO:0000256" key="8">
    <source>
        <dbReference type="ARBA" id="ARBA00022692"/>
    </source>
</evidence>
<comment type="similarity">
    <text evidence="4">Belongs to the glycosyltransferase 29 family.</text>
</comment>
<feature type="disulfide bond" evidence="21">
    <location>
        <begin position="214"/>
        <end position="366"/>
    </location>
</feature>
<keyword evidence="12 22" id="KW-0472">Membrane</keyword>
<dbReference type="FunFam" id="3.90.1480.20:FF:000012">
    <property type="entry name" value="ST6 beta-galactoside alpha-2,6-sialyltransferase 1"/>
    <property type="match status" value="1"/>
</dbReference>
<comment type="subcellular location">
    <subcellularLocation>
        <location evidence="1">Golgi apparatus</location>
        <location evidence="1">Golgi stack membrane</location>
        <topology evidence="1">Single-pass type II membrane protein</topology>
    </subcellularLocation>
    <subcellularLocation>
        <location evidence="2">Secreted</location>
    </subcellularLocation>
</comment>
<evidence type="ECO:0000256" key="11">
    <source>
        <dbReference type="ARBA" id="ARBA00023034"/>
    </source>
</evidence>
<evidence type="ECO:0000256" key="2">
    <source>
        <dbReference type="ARBA" id="ARBA00004613"/>
    </source>
</evidence>
<evidence type="ECO:0000256" key="3">
    <source>
        <dbReference type="ARBA" id="ARBA00004922"/>
    </source>
</evidence>
<evidence type="ECO:0000256" key="5">
    <source>
        <dbReference type="ARBA" id="ARBA00022525"/>
    </source>
</evidence>
<dbReference type="Pfam" id="PF00777">
    <property type="entry name" value="Glyco_transf_29"/>
    <property type="match status" value="1"/>
</dbReference>
<dbReference type="EC" id="2.4.3.1" evidence="16"/>
<evidence type="ECO:0000256" key="10">
    <source>
        <dbReference type="ARBA" id="ARBA00022989"/>
    </source>
</evidence>
<evidence type="ECO:0000256" key="14">
    <source>
        <dbReference type="ARBA" id="ARBA00023180"/>
    </source>
</evidence>
<name>A0A9P0B5I4_BRAAE</name>
<evidence type="ECO:0000256" key="4">
    <source>
        <dbReference type="ARBA" id="ARBA00006003"/>
    </source>
</evidence>
<evidence type="ECO:0000256" key="20">
    <source>
        <dbReference type="ARBA" id="ARBA00080062"/>
    </source>
</evidence>
<keyword evidence="24" id="KW-1185">Reference proteome</keyword>
<evidence type="ECO:0000256" key="19">
    <source>
        <dbReference type="ARBA" id="ARBA00076676"/>
    </source>
</evidence>
<dbReference type="AlphaFoldDB" id="A0A9P0B5I4"/>
<evidence type="ECO:0000256" key="15">
    <source>
        <dbReference type="ARBA" id="ARBA00034249"/>
    </source>
</evidence>
<evidence type="ECO:0000313" key="24">
    <source>
        <dbReference type="Proteomes" id="UP001154078"/>
    </source>
</evidence>
<dbReference type="GO" id="GO:0097503">
    <property type="term" value="P:sialylation"/>
    <property type="evidence" value="ECO:0007669"/>
    <property type="project" value="TreeGrafter"/>
</dbReference>
<evidence type="ECO:0000256" key="7">
    <source>
        <dbReference type="ARBA" id="ARBA00022679"/>
    </source>
</evidence>
<dbReference type="Proteomes" id="UP001154078">
    <property type="component" value="Chromosome 5"/>
</dbReference>
<accession>A0A9P0B5I4</accession>
<keyword evidence="5" id="KW-0964">Secreted</keyword>
<evidence type="ECO:0000256" key="22">
    <source>
        <dbReference type="SAM" id="Phobius"/>
    </source>
</evidence>
<dbReference type="InterPro" id="IPR038578">
    <property type="entry name" value="GT29-like_sf"/>
</dbReference>
<dbReference type="OrthoDB" id="10264956at2759"/>
<evidence type="ECO:0000256" key="1">
    <source>
        <dbReference type="ARBA" id="ARBA00004447"/>
    </source>
</evidence>
<evidence type="ECO:0000256" key="18">
    <source>
        <dbReference type="ARBA" id="ARBA00076526"/>
    </source>
</evidence>
<keyword evidence="8 22" id="KW-0812">Transmembrane</keyword>
<gene>
    <name evidence="23" type="ORF">MELIAE_LOCUS8495</name>
</gene>
<dbReference type="PANTHER" id="PTHR46059">
    <property type="entry name" value="BETA-GALACTOSIDE ALPHA-2,6-SIALYLTRANSFERASE"/>
    <property type="match status" value="1"/>
</dbReference>
<reference evidence="23" key="1">
    <citation type="submission" date="2021-12" db="EMBL/GenBank/DDBJ databases">
        <authorList>
            <person name="King R."/>
        </authorList>
    </citation>
    <scope>NUCLEOTIDE SEQUENCE</scope>
</reference>
<keyword evidence="9" id="KW-0735">Signal-anchor</keyword>
<dbReference type="GO" id="GO:0032580">
    <property type="term" value="C:Golgi cisterna membrane"/>
    <property type="evidence" value="ECO:0007669"/>
    <property type="project" value="UniProtKB-SubCell"/>
</dbReference>
<evidence type="ECO:0000313" key="23">
    <source>
        <dbReference type="EMBL" id="CAH0557889.1"/>
    </source>
</evidence>
<feature type="transmembrane region" description="Helical" evidence="22">
    <location>
        <begin position="7"/>
        <end position="29"/>
    </location>
</feature>
<protein>
    <recommendedName>
        <fullName evidence="17">Beta-galactoside alpha-2,6-sialyltransferase 1</fullName>
        <ecNumber evidence="16">2.4.3.1</ecNumber>
    </recommendedName>
    <alternativeName>
        <fullName evidence="20">CMP-N-acetylneuraminate-beta-galactosamide-alpha-2,6-sialyltransferase 1</fullName>
    </alternativeName>
    <alternativeName>
        <fullName evidence="19">ST6Gal I</fullName>
    </alternativeName>
    <alternativeName>
        <fullName evidence="18">Sialyltransferase 1</fullName>
    </alternativeName>
</protein>
<evidence type="ECO:0000256" key="17">
    <source>
        <dbReference type="ARBA" id="ARBA00069321"/>
    </source>
</evidence>
<dbReference type="CDD" id="cd23968">
    <property type="entry name" value="GT29_ST6GAL1_2"/>
    <property type="match status" value="1"/>
</dbReference>
<dbReference type="PIRSF" id="PIRSF005557">
    <property type="entry name" value="Sialyl_trans"/>
    <property type="match status" value="1"/>
</dbReference>
<comment type="catalytic activity">
    <reaction evidence="15">
        <text>a beta-D-galactoside + CMP-N-acetyl-beta-neuraminate = an N-acetyl-alpha-neuraminyl-(2-&gt;6)-beta-D-galactosyl derivative + CMP + H(+)</text>
        <dbReference type="Rhea" id="RHEA:52104"/>
        <dbReference type="ChEBI" id="CHEBI:15378"/>
        <dbReference type="ChEBI" id="CHEBI:28034"/>
        <dbReference type="ChEBI" id="CHEBI:57812"/>
        <dbReference type="ChEBI" id="CHEBI:60377"/>
        <dbReference type="ChEBI" id="CHEBI:136398"/>
        <dbReference type="EC" id="2.4.3.1"/>
    </reaction>
</comment>
<dbReference type="Gene3D" id="3.90.1480.20">
    <property type="entry name" value="Glycosyl transferase family 29"/>
    <property type="match status" value="1"/>
</dbReference>
<proteinExistence type="inferred from homology"/>
<dbReference type="InterPro" id="IPR001675">
    <property type="entry name" value="Glyco_trans_29"/>
</dbReference>
<evidence type="ECO:0000256" key="6">
    <source>
        <dbReference type="ARBA" id="ARBA00022676"/>
    </source>
</evidence>
<evidence type="ECO:0000256" key="16">
    <source>
        <dbReference type="ARBA" id="ARBA00034329"/>
    </source>
</evidence>
<comment type="pathway">
    <text evidence="3">Protein modification; protein glycosylation.</text>
</comment>
<dbReference type="PANTHER" id="PTHR46059:SF1">
    <property type="entry name" value="BETA-GALACTOSIDE ALPHA-2,6-SIALYLTRANSFERASE"/>
    <property type="match status" value="1"/>
</dbReference>
<sequence>MKMRALVVTIWVFINLVFFGMCGYMYLLWSQYWVYLDKGADSTPSTFDQQIYFYNRGYMPNSQNKSKIHEVKSRTKHSTKENTNVTLVKNSRPRFPNLQTKDFELDSRKYSCWSNQTKVDCDRKTFQFKDEILKELRRVFTDESNILRMGQENPYNVRFTGDRGNYMDKSSNELLCELKKVSIHTLRRIDIRNHPLSSYIPKRGLFENKRFNSCAIVASAGGLKGSQLGPFIDSHDLVLRFNHAPTIGFHDDVGNKTTIRLLNSQVVTKPQFKFLTSKLYQNITIVAWDPSNYTASLDDWLQKPDFNLFPNYMEFRKRNLKSRLFLMNPKSLWNVWDYIQSNSPSRLRRNPPSSGFLGLGILLPYCNFVDIFEYVPSTRVTKRCHYYDPEENVACTFGVWHPLAAEKLLTYQMNIADDKTVFQQGFVRIPGFQNLEC</sequence>
<dbReference type="InterPro" id="IPR012163">
    <property type="entry name" value="Sialyl_trans"/>
</dbReference>
<keyword evidence="6" id="KW-0328">Glycosyltransferase</keyword>
<evidence type="ECO:0000256" key="12">
    <source>
        <dbReference type="ARBA" id="ARBA00023136"/>
    </source>
</evidence>
<dbReference type="EMBL" id="OV121136">
    <property type="protein sequence ID" value="CAH0557889.1"/>
    <property type="molecule type" value="Genomic_DNA"/>
</dbReference>
<evidence type="ECO:0000256" key="9">
    <source>
        <dbReference type="ARBA" id="ARBA00022968"/>
    </source>
</evidence>
<organism evidence="23 24">
    <name type="scientific">Brassicogethes aeneus</name>
    <name type="common">Rape pollen beetle</name>
    <name type="synonym">Meligethes aeneus</name>
    <dbReference type="NCBI Taxonomy" id="1431903"/>
    <lineage>
        <taxon>Eukaryota</taxon>
        <taxon>Metazoa</taxon>
        <taxon>Ecdysozoa</taxon>
        <taxon>Arthropoda</taxon>
        <taxon>Hexapoda</taxon>
        <taxon>Insecta</taxon>
        <taxon>Pterygota</taxon>
        <taxon>Neoptera</taxon>
        <taxon>Endopterygota</taxon>
        <taxon>Coleoptera</taxon>
        <taxon>Polyphaga</taxon>
        <taxon>Cucujiformia</taxon>
        <taxon>Nitidulidae</taxon>
        <taxon>Meligethinae</taxon>
        <taxon>Brassicogethes</taxon>
    </lineage>
</organism>
<keyword evidence="7" id="KW-0808">Transferase</keyword>
<keyword evidence="11" id="KW-0333">Golgi apparatus</keyword>